<evidence type="ECO:0000313" key="6">
    <source>
        <dbReference type="EMBL" id="GIQ62055.1"/>
    </source>
</evidence>
<evidence type="ECO:0000259" key="5">
    <source>
        <dbReference type="Pfam" id="PF01229"/>
    </source>
</evidence>
<dbReference type="SUPFAM" id="SSF49785">
    <property type="entry name" value="Galactose-binding domain-like"/>
    <property type="match status" value="1"/>
</dbReference>
<comment type="similarity">
    <text evidence="1">Belongs to the glycosyl hydrolase 39 family.</text>
</comment>
<reference evidence="6 7" key="1">
    <citation type="submission" date="2021-04" db="EMBL/GenBank/DDBJ databases">
        <title>Draft genome sequence of Paenibacillus cisolokensis, LC2-13A.</title>
        <authorList>
            <person name="Uke A."/>
            <person name="Chhe C."/>
            <person name="Baramee S."/>
            <person name="Kosugi A."/>
        </authorList>
    </citation>
    <scope>NUCLEOTIDE SEQUENCE [LARGE SCALE GENOMIC DNA]</scope>
    <source>
        <strain evidence="6 7">LC2-13A</strain>
    </source>
</reference>
<evidence type="ECO:0000313" key="7">
    <source>
        <dbReference type="Proteomes" id="UP000680304"/>
    </source>
</evidence>
<keyword evidence="7" id="KW-1185">Reference proteome</keyword>
<keyword evidence="4" id="KW-0732">Signal</keyword>
<proteinExistence type="inferred from homology"/>
<evidence type="ECO:0000256" key="3">
    <source>
        <dbReference type="ARBA" id="ARBA00023295"/>
    </source>
</evidence>
<dbReference type="Pfam" id="PF01229">
    <property type="entry name" value="Glyco_hydro_39"/>
    <property type="match status" value="1"/>
</dbReference>
<protein>
    <recommendedName>
        <fullName evidence="5">Glycosyl hydrolases family 39 N-terminal catalytic domain-containing protein</fullName>
    </recommendedName>
</protein>
<evidence type="ECO:0000256" key="2">
    <source>
        <dbReference type="ARBA" id="ARBA00022801"/>
    </source>
</evidence>
<dbReference type="RefSeq" id="WP_213527334.1">
    <property type="nucleotide sequence ID" value="NZ_BOVJ01000019.1"/>
</dbReference>
<keyword evidence="3" id="KW-0326">Glycosidase</keyword>
<dbReference type="InterPro" id="IPR017853">
    <property type="entry name" value="GH"/>
</dbReference>
<dbReference type="Gene3D" id="2.60.120.260">
    <property type="entry name" value="Galactose-binding domain-like"/>
    <property type="match status" value="1"/>
</dbReference>
<dbReference type="Gene3D" id="3.20.20.80">
    <property type="entry name" value="Glycosidases"/>
    <property type="match status" value="1"/>
</dbReference>
<name>A0ABQ4N1K3_9BACL</name>
<organism evidence="6 7">
    <name type="scientific">Paenibacillus cisolokensis</name>
    <dbReference type="NCBI Taxonomy" id="1658519"/>
    <lineage>
        <taxon>Bacteria</taxon>
        <taxon>Bacillati</taxon>
        <taxon>Bacillota</taxon>
        <taxon>Bacilli</taxon>
        <taxon>Bacillales</taxon>
        <taxon>Paenibacillaceae</taxon>
        <taxon>Paenibacillus</taxon>
    </lineage>
</organism>
<dbReference type="SUPFAM" id="SSF51445">
    <property type="entry name" value="(Trans)glycosidases"/>
    <property type="match status" value="1"/>
</dbReference>
<evidence type="ECO:0000256" key="1">
    <source>
        <dbReference type="ARBA" id="ARBA00008875"/>
    </source>
</evidence>
<keyword evidence="2" id="KW-0378">Hydrolase</keyword>
<gene>
    <name evidence="6" type="ORF">PACILC2_06230</name>
</gene>
<sequence>MSLKRSRKLWVALALSLTLLFAWAGIAAAEDLTVNMNEVVSEIEYPFFGVNYVAFWDSIQGSNASKEALKRSGIQVIRFPGGAPAEWYDWSDPYADGWSSTGTADLWNFAKDIPAKLLLQTNPTSNHNNNPSGTHAANWVAYTVNNDIDVPFWEVGNEPDIEIETPNDWTNFQPYIDKFNEHAAAMKAQNSAIKVFGPVGTNAWYWWGLNTLDMFLNKTGNRFGTGLVDGVSLHWYPGPGEPTTGYDQIKALPQTWQSSYNFIRGRIQANDTRNLPVFITETNAATPPFVPAGEVSQRMASALANADLLGAMRNSGVQHVSLFGAIHNVDDNYGLLYGQNESRPADTPTPTYFIFPIWTQSGNTVIDVDGLVDPSNTLVAYASKKSSTSSQVLVINKTGASRTVNLSFNGMTIQGGNVKIYELRPSGGGAWDRDVYYNGVLNPSVTSGSLPAPYSFAVSGASYSRSVPAYSITLFDFTASGGGSFDPAHYHFEDGQLHGFYQEGGAAVSSSTDRSFAGNRSLKIGINGNGTYMASRDTPAVPAGSTVTFRVWVPDGANLASIQPYVMSQNWTWYGNYRTYAGLVKNGWNTIAVQVPSGAATPMSRLGVEVKTSSSWNGSVYVDSISW</sequence>
<dbReference type="Gene3D" id="2.60.40.1180">
    <property type="entry name" value="Golgi alpha-mannosidase II"/>
    <property type="match status" value="1"/>
</dbReference>
<dbReference type="InterPro" id="IPR008979">
    <property type="entry name" value="Galactose-bd-like_sf"/>
</dbReference>
<comment type="caution">
    <text evidence="6">The sequence shown here is derived from an EMBL/GenBank/DDBJ whole genome shotgun (WGS) entry which is preliminary data.</text>
</comment>
<dbReference type="EMBL" id="BOVJ01000019">
    <property type="protein sequence ID" value="GIQ62055.1"/>
    <property type="molecule type" value="Genomic_DNA"/>
</dbReference>
<feature type="chain" id="PRO_5045434604" description="Glycosyl hydrolases family 39 N-terminal catalytic domain-containing protein" evidence="4">
    <location>
        <begin position="25"/>
        <end position="627"/>
    </location>
</feature>
<dbReference type="InterPro" id="IPR049166">
    <property type="entry name" value="GH39_cat"/>
</dbReference>
<dbReference type="InterPro" id="IPR013780">
    <property type="entry name" value="Glyco_hydro_b"/>
</dbReference>
<feature type="signal peptide" evidence="4">
    <location>
        <begin position="1"/>
        <end position="24"/>
    </location>
</feature>
<accession>A0ABQ4N1K3</accession>
<dbReference type="Proteomes" id="UP000680304">
    <property type="component" value="Unassembled WGS sequence"/>
</dbReference>
<feature type="domain" description="Glycosyl hydrolases family 39 N-terminal catalytic" evidence="5">
    <location>
        <begin position="151"/>
        <end position="293"/>
    </location>
</feature>
<evidence type="ECO:0000256" key="4">
    <source>
        <dbReference type="SAM" id="SignalP"/>
    </source>
</evidence>